<keyword evidence="1" id="KW-0472">Membrane</keyword>
<protein>
    <submittedName>
        <fullName evidence="2">Membrane-anchored protein</fullName>
    </submittedName>
</protein>
<evidence type="ECO:0000313" key="2">
    <source>
        <dbReference type="EMBL" id="MBP2021644.1"/>
    </source>
</evidence>
<feature type="transmembrane region" description="Helical" evidence="1">
    <location>
        <begin position="26"/>
        <end position="42"/>
    </location>
</feature>
<comment type="caution">
    <text evidence="2">The sequence shown here is derived from an EMBL/GenBank/DDBJ whole genome shotgun (WGS) entry which is preliminary data.</text>
</comment>
<accession>A0ABS4K1I4</accession>
<name>A0ABS4K1I4_9CLOT</name>
<keyword evidence="1" id="KW-0812">Transmembrane</keyword>
<dbReference type="Proteomes" id="UP001519308">
    <property type="component" value="Unassembled WGS sequence"/>
</dbReference>
<evidence type="ECO:0000313" key="3">
    <source>
        <dbReference type="Proteomes" id="UP001519308"/>
    </source>
</evidence>
<keyword evidence="3" id="KW-1185">Reference proteome</keyword>
<keyword evidence="1" id="KW-1133">Transmembrane helix</keyword>
<reference evidence="2 3" key="1">
    <citation type="submission" date="2021-03" db="EMBL/GenBank/DDBJ databases">
        <title>Genomic Encyclopedia of Type Strains, Phase IV (KMG-IV): sequencing the most valuable type-strain genomes for metagenomic binning, comparative biology and taxonomic classification.</title>
        <authorList>
            <person name="Goeker M."/>
        </authorList>
    </citation>
    <scope>NUCLEOTIDE SEQUENCE [LARGE SCALE GENOMIC DNA]</scope>
    <source>
        <strain evidence="2 3">DSM 28650</strain>
    </source>
</reference>
<gene>
    <name evidence="2" type="ORF">J2Z44_001440</name>
</gene>
<feature type="transmembrane region" description="Helical" evidence="1">
    <location>
        <begin position="62"/>
        <end position="80"/>
    </location>
</feature>
<dbReference type="EMBL" id="JAGGLL010000009">
    <property type="protein sequence ID" value="MBP2021644.1"/>
    <property type="molecule type" value="Genomic_DNA"/>
</dbReference>
<proteinExistence type="predicted"/>
<dbReference type="RefSeq" id="WP_021281263.1">
    <property type="nucleotide sequence ID" value="NZ_JAGGLL010000009.1"/>
</dbReference>
<feature type="transmembrane region" description="Helical" evidence="1">
    <location>
        <begin position="6"/>
        <end position="21"/>
    </location>
</feature>
<organism evidence="2 3">
    <name type="scientific">Clostridium punense</name>
    <dbReference type="NCBI Taxonomy" id="1054297"/>
    <lineage>
        <taxon>Bacteria</taxon>
        <taxon>Bacillati</taxon>
        <taxon>Bacillota</taxon>
        <taxon>Clostridia</taxon>
        <taxon>Eubacteriales</taxon>
        <taxon>Clostridiaceae</taxon>
        <taxon>Clostridium</taxon>
    </lineage>
</organism>
<evidence type="ECO:0000256" key="1">
    <source>
        <dbReference type="SAM" id="Phobius"/>
    </source>
</evidence>
<sequence length="87" mass="9783">MDIGLMAVLVGLILYYGYKFIKNKQVINLVMVVFCSGCAMYGTKYPIYNYLQQSGQRAVDVSFGICAVTLLFIVAVKGFSRRNKVRL</sequence>